<reference evidence="2" key="1">
    <citation type="submission" date="2009-12" db="EMBL/GenBank/DDBJ databases">
        <title>Complete sequence of Treponema azotonutricium strain ZAS-9.</title>
        <authorList>
            <person name="Tetu S.G."/>
            <person name="Matson E."/>
            <person name="Ren Q."/>
            <person name="Seshadri R."/>
            <person name="Elbourne L."/>
            <person name="Hassan K.A."/>
            <person name="Durkin A."/>
            <person name="Radune D."/>
            <person name="Mohamoud Y."/>
            <person name="Shay R."/>
            <person name="Jin S."/>
            <person name="Zhang X."/>
            <person name="Lucey K."/>
            <person name="Ballor N.R."/>
            <person name="Ottesen E."/>
            <person name="Rosenthal R."/>
            <person name="Allen A."/>
            <person name="Leadbetter J.R."/>
            <person name="Paulsen I.T."/>
        </authorList>
    </citation>
    <scope>NUCLEOTIDE SEQUENCE [LARGE SCALE GENOMIC DNA]</scope>
    <source>
        <strain evidence="2">ATCC BAA-888 / DSM 13862 / ZAS-9</strain>
    </source>
</reference>
<sequence length="47" mass="5652">MNISDYAQLRTFKKNAQLSVFRSTMYILFEFYCPSIGNYFCGILHYR</sequence>
<accession>F5Y906</accession>
<protein>
    <submittedName>
        <fullName evidence="1">Uncharacterized protein</fullName>
    </submittedName>
</protein>
<dbReference type="InParanoid" id="F5Y906"/>
<organism evidence="1 2">
    <name type="scientific">Leadbettera azotonutricia (strain ATCC BAA-888 / DSM 13862 / ZAS-9)</name>
    <name type="common">Treponema azotonutricium</name>
    <dbReference type="NCBI Taxonomy" id="545695"/>
    <lineage>
        <taxon>Bacteria</taxon>
        <taxon>Pseudomonadati</taxon>
        <taxon>Spirochaetota</taxon>
        <taxon>Spirochaetia</taxon>
        <taxon>Spirochaetales</taxon>
        <taxon>Breznakiellaceae</taxon>
        <taxon>Leadbettera</taxon>
    </lineage>
</organism>
<dbReference type="KEGG" id="taz:TREAZ_0876"/>
<dbReference type="EMBL" id="CP001841">
    <property type="protein sequence ID" value="AEF80958.1"/>
    <property type="molecule type" value="Genomic_DNA"/>
</dbReference>
<proteinExistence type="predicted"/>
<reference evidence="1 2" key="2">
    <citation type="journal article" date="2011" name="ISME J.">
        <title>RNA-seq reveals cooperative metabolic interactions between two termite-gut spirochete species in co-culture.</title>
        <authorList>
            <person name="Rosenthal A.Z."/>
            <person name="Matson E.G."/>
            <person name="Eldar A."/>
            <person name="Leadbetter J.R."/>
        </authorList>
    </citation>
    <scope>NUCLEOTIDE SEQUENCE [LARGE SCALE GENOMIC DNA]</scope>
    <source>
        <strain evidence="2">ATCC BAA-888 / DSM 13862 / ZAS-9</strain>
    </source>
</reference>
<evidence type="ECO:0000313" key="2">
    <source>
        <dbReference type="Proteomes" id="UP000009222"/>
    </source>
</evidence>
<dbReference type="HOGENOM" id="CLU_3174410_0_0_12"/>
<dbReference type="STRING" id="545695.TREAZ_0876"/>
<evidence type="ECO:0000313" key="1">
    <source>
        <dbReference type="EMBL" id="AEF80958.1"/>
    </source>
</evidence>
<gene>
    <name evidence="1" type="ordered locus">TREAZ_0876</name>
</gene>
<dbReference type="Proteomes" id="UP000009222">
    <property type="component" value="Chromosome"/>
</dbReference>
<keyword evidence="2" id="KW-1185">Reference proteome</keyword>
<name>F5Y906_LEAAZ</name>
<dbReference type="AlphaFoldDB" id="F5Y906"/>